<name>A0A1B8ZGI0_9FLAO</name>
<dbReference type="RefSeq" id="WP_065395123.1">
    <property type="nucleotide sequence ID" value="NZ_MAYH01000034.1"/>
</dbReference>
<dbReference type="EMBL" id="MAYH01000034">
    <property type="protein sequence ID" value="OCA70715.1"/>
    <property type="molecule type" value="Genomic_DNA"/>
</dbReference>
<accession>A0A1B8ZGI0</accession>
<proteinExistence type="predicted"/>
<comment type="caution">
    <text evidence="1">The sequence shown here is derived from an EMBL/GenBank/DDBJ whole genome shotgun (WGS) entry which is preliminary data.</text>
</comment>
<gene>
    <name evidence="1" type="ORF">BBI01_12280</name>
</gene>
<organism evidence="1 2">
    <name type="scientific">Chryseobacterium artocarpi</name>
    <dbReference type="NCBI Taxonomy" id="1414727"/>
    <lineage>
        <taxon>Bacteria</taxon>
        <taxon>Pseudomonadati</taxon>
        <taxon>Bacteroidota</taxon>
        <taxon>Flavobacteriia</taxon>
        <taxon>Flavobacteriales</taxon>
        <taxon>Weeksellaceae</taxon>
        <taxon>Chryseobacterium group</taxon>
        <taxon>Chryseobacterium</taxon>
    </lineage>
</organism>
<evidence type="ECO:0000313" key="2">
    <source>
        <dbReference type="Proteomes" id="UP000092651"/>
    </source>
</evidence>
<keyword evidence="2" id="KW-1185">Reference proteome</keyword>
<reference evidence="1 2" key="1">
    <citation type="submission" date="2016-07" db="EMBL/GenBank/DDBJ databases">
        <authorList>
            <person name="Jeong J.-J."/>
            <person name="Kim D.W."/>
            <person name="Sang M.K."/>
            <person name="Choi I.-G."/>
            <person name="Kim K.D."/>
        </authorList>
    </citation>
    <scope>NUCLEOTIDE SEQUENCE [LARGE SCALE GENOMIC DNA]</scope>
    <source>
        <strain evidence="1 2">UTM-3</strain>
    </source>
</reference>
<dbReference type="OrthoDB" id="9127154at2"/>
<evidence type="ECO:0000313" key="1">
    <source>
        <dbReference type="EMBL" id="OCA70715.1"/>
    </source>
</evidence>
<dbReference type="AlphaFoldDB" id="A0A1B8ZGI0"/>
<dbReference type="Proteomes" id="UP000092651">
    <property type="component" value="Unassembled WGS sequence"/>
</dbReference>
<sequence>MKKNILFFLLVSGLGFSQQKNVKITDLKPKTEDSNFPLITYTENPLVENKINTFLQVNELEYVPNSEANPFKRVSTGTTSYSNYIYFYSWEKIETPKNILSIGMEGEASGAYPENFAQWKNFDLRTGNFINAEDLFHPNYVKIIEGLIQKGIKKEVNDFLTQLKAEKNPSEEVQEQIGMYEGCFMDYTLDGLQYYFAKDKIRFIAGRCANHAMRALDELDSHVIEFSYKELEKYWSPYTRSLLSGSDKVEKTSFRNKLYKGKIDGKYPVTVLVSRLYSDNNSSDTKSFNAEYWYDKSKKLIKWDGQLKGNHISIVENDYYNEETRQWIPRAHVEADMKANKISGTWQDYKTKKYLTLELEEL</sequence>
<protein>
    <submittedName>
        <fullName evidence="1">Uncharacterized protein</fullName>
    </submittedName>
</protein>